<protein>
    <submittedName>
        <fullName evidence="1">Uncharacterized protein</fullName>
    </submittedName>
</protein>
<sequence length="84" mass="9518">MPENGEKGVNTVFPRLVNIDSKPNRAYFCLTNTFSVFAQRTLLKMFRLFATGIHEGAVQIIMSFKNEETEELFTSGNFPPLDTV</sequence>
<reference evidence="1" key="1">
    <citation type="submission" date="2016-04" db="EMBL/GenBank/DDBJ databases">
        <authorList>
            <person name="Evans L.H."/>
            <person name="Alamgir A."/>
            <person name="Owens N."/>
            <person name="Weber N.D."/>
            <person name="Virtaneva K."/>
            <person name="Barbian K."/>
            <person name="Babar A."/>
            <person name="Rosenke K."/>
        </authorList>
    </citation>
    <scope>NUCLEOTIDE SEQUENCE</scope>
    <source>
        <strain evidence="1">92-2</strain>
    </source>
</reference>
<organism evidence="1">
    <name type="scientific">uncultured Desulfovibrio sp</name>
    <dbReference type="NCBI Taxonomy" id="167968"/>
    <lineage>
        <taxon>Bacteria</taxon>
        <taxon>Pseudomonadati</taxon>
        <taxon>Thermodesulfobacteriota</taxon>
        <taxon>Desulfovibrionia</taxon>
        <taxon>Desulfovibrionales</taxon>
        <taxon>Desulfovibrionaceae</taxon>
        <taxon>Desulfovibrio</taxon>
        <taxon>environmental samples</taxon>
    </lineage>
</organism>
<gene>
    <name evidence="1" type="ORF">KM92DES2_12208</name>
</gene>
<dbReference type="AlphaFoldDB" id="A0A212K4D6"/>
<name>A0A212K4D6_9BACT</name>
<evidence type="ECO:0000313" key="1">
    <source>
        <dbReference type="EMBL" id="SBW06573.1"/>
    </source>
</evidence>
<proteinExistence type="predicted"/>
<dbReference type="EMBL" id="FLUP01000001">
    <property type="protein sequence ID" value="SBW06573.1"/>
    <property type="molecule type" value="Genomic_DNA"/>
</dbReference>
<accession>A0A212K4D6</accession>